<evidence type="ECO:0000313" key="1">
    <source>
        <dbReference type="EMBL" id="WIM92492.1"/>
    </source>
</evidence>
<proteinExistence type="predicted"/>
<dbReference type="Proteomes" id="UP001240150">
    <property type="component" value="Chromosome"/>
</dbReference>
<dbReference type="EMBL" id="CP126980">
    <property type="protein sequence ID" value="WIM92492.1"/>
    <property type="molecule type" value="Genomic_DNA"/>
</dbReference>
<gene>
    <name evidence="1" type="ORF">ACTOB_004434</name>
</gene>
<dbReference type="RefSeq" id="WP_284913698.1">
    <property type="nucleotide sequence ID" value="NZ_CP126980.1"/>
</dbReference>
<sequence>MAHVAALRPLTGDVVRALNPKSSLVAVRTEVAATGYPIATAVSWRSPG</sequence>
<name>A0ABY8W581_9ACTN</name>
<organism evidence="1 2">
    <name type="scientific">Actinoplanes oblitus</name>
    <dbReference type="NCBI Taxonomy" id="3040509"/>
    <lineage>
        <taxon>Bacteria</taxon>
        <taxon>Bacillati</taxon>
        <taxon>Actinomycetota</taxon>
        <taxon>Actinomycetes</taxon>
        <taxon>Micromonosporales</taxon>
        <taxon>Micromonosporaceae</taxon>
        <taxon>Actinoplanes</taxon>
    </lineage>
</organism>
<accession>A0ABY8W581</accession>
<keyword evidence="2" id="KW-1185">Reference proteome</keyword>
<protein>
    <submittedName>
        <fullName evidence="1">Uncharacterized protein</fullName>
    </submittedName>
</protein>
<evidence type="ECO:0000313" key="2">
    <source>
        <dbReference type="Proteomes" id="UP001240150"/>
    </source>
</evidence>
<reference evidence="1 2" key="1">
    <citation type="submission" date="2023-06" db="EMBL/GenBank/DDBJ databases">
        <authorList>
            <person name="Yushchuk O."/>
            <person name="Binda E."/>
            <person name="Ruckert-Reed C."/>
            <person name="Fedorenko V."/>
            <person name="Kalinowski J."/>
            <person name="Marinelli F."/>
        </authorList>
    </citation>
    <scope>NUCLEOTIDE SEQUENCE [LARGE SCALE GENOMIC DNA]</scope>
    <source>
        <strain evidence="1 2">NRRL 3884</strain>
    </source>
</reference>